<dbReference type="Proteomes" id="UP000295729">
    <property type="component" value="Unassembled WGS sequence"/>
</dbReference>
<gene>
    <name evidence="7" type="ORF">C8D85_1540</name>
</gene>
<dbReference type="PANTHER" id="PTHR32322:SF9">
    <property type="entry name" value="AMINO-ACID METABOLITE EFFLUX PUMP-RELATED"/>
    <property type="match status" value="1"/>
</dbReference>
<evidence type="ECO:0000259" key="6">
    <source>
        <dbReference type="Pfam" id="PF00892"/>
    </source>
</evidence>
<feature type="domain" description="EamA" evidence="6">
    <location>
        <begin position="141"/>
        <end position="278"/>
    </location>
</feature>
<feature type="transmembrane region" description="Helical" evidence="5">
    <location>
        <begin position="88"/>
        <end position="108"/>
    </location>
</feature>
<dbReference type="Pfam" id="PF00892">
    <property type="entry name" value="EamA"/>
    <property type="match status" value="2"/>
</dbReference>
<dbReference type="PANTHER" id="PTHR32322">
    <property type="entry name" value="INNER MEMBRANE TRANSPORTER"/>
    <property type="match status" value="1"/>
</dbReference>
<feature type="transmembrane region" description="Helical" evidence="5">
    <location>
        <begin position="171"/>
        <end position="191"/>
    </location>
</feature>
<dbReference type="InterPro" id="IPR050638">
    <property type="entry name" value="AA-Vitamin_Transporters"/>
</dbReference>
<dbReference type="InterPro" id="IPR000620">
    <property type="entry name" value="EamA_dom"/>
</dbReference>
<dbReference type="GO" id="GO:0016020">
    <property type="term" value="C:membrane"/>
    <property type="evidence" value="ECO:0007669"/>
    <property type="project" value="UniProtKB-SubCell"/>
</dbReference>
<evidence type="ECO:0000313" key="8">
    <source>
        <dbReference type="Proteomes" id="UP000295729"/>
    </source>
</evidence>
<feature type="transmembrane region" description="Helical" evidence="5">
    <location>
        <begin position="63"/>
        <end position="82"/>
    </location>
</feature>
<proteinExistence type="predicted"/>
<name>A0A4R6XA86_9GAMM</name>
<evidence type="ECO:0000256" key="4">
    <source>
        <dbReference type="ARBA" id="ARBA00023136"/>
    </source>
</evidence>
<sequence>MNQRDSLLLVLLMALWGFNFSVIKLGVNDIDPFLLTALRFTLAVLPLIFFIRRPNVPWRYLMAYGLTFGVGVWGLTTLSVGAGVSSGLASLLLDMSVISSLLVGRYLLKEQVTVSKVLGTILALIGLGIIIWNQDGTMTVLGLALVLSASVFWSVNGLIVKRSGTREIFAFNIWGMAFAPVPLLLLAMAVSGPSSVAQSIMNINSSVLFSAAFQAYPTTLLGYWFWNKMIVKYSVSSVAPMTLLVPVFALIGGYLFFGESLDAAQSIAALVILLGVAVSEIKLPKRRVIVKVG</sequence>
<feature type="transmembrane region" description="Helical" evidence="5">
    <location>
        <begin position="33"/>
        <end position="51"/>
    </location>
</feature>
<comment type="subcellular location">
    <subcellularLocation>
        <location evidence="1">Membrane</location>
        <topology evidence="1">Multi-pass membrane protein</topology>
    </subcellularLocation>
</comment>
<feature type="transmembrane region" description="Helical" evidence="5">
    <location>
        <begin position="7"/>
        <end position="27"/>
    </location>
</feature>
<evidence type="ECO:0000256" key="2">
    <source>
        <dbReference type="ARBA" id="ARBA00022692"/>
    </source>
</evidence>
<reference evidence="7 8" key="1">
    <citation type="submission" date="2019-03" db="EMBL/GenBank/DDBJ databases">
        <title>Genomic Encyclopedia of Type Strains, Phase IV (KMG-IV): sequencing the most valuable type-strain genomes for metagenomic binning, comparative biology and taxonomic classification.</title>
        <authorList>
            <person name="Goeker M."/>
        </authorList>
    </citation>
    <scope>NUCLEOTIDE SEQUENCE [LARGE SCALE GENOMIC DNA]</scope>
    <source>
        <strain evidence="7 8">DSM 5604</strain>
    </source>
</reference>
<accession>A0A4R6XA86</accession>
<keyword evidence="2 5" id="KW-0812">Transmembrane</keyword>
<feature type="transmembrane region" description="Helical" evidence="5">
    <location>
        <begin position="138"/>
        <end position="159"/>
    </location>
</feature>
<evidence type="ECO:0000313" key="7">
    <source>
        <dbReference type="EMBL" id="TDR14007.1"/>
    </source>
</evidence>
<keyword evidence="3 5" id="KW-1133">Transmembrane helix</keyword>
<dbReference type="OrthoDB" id="7158585at2"/>
<evidence type="ECO:0000256" key="5">
    <source>
        <dbReference type="SAM" id="Phobius"/>
    </source>
</evidence>
<dbReference type="InterPro" id="IPR037185">
    <property type="entry name" value="EmrE-like"/>
</dbReference>
<evidence type="ECO:0000256" key="1">
    <source>
        <dbReference type="ARBA" id="ARBA00004141"/>
    </source>
</evidence>
<feature type="transmembrane region" description="Helical" evidence="5">
    <location>
        <begin position="115"/>
        <end position="132"/>
    </location>
</feature>
<dbReference type="AlphaFoldDB" id="A0A4R6XA86"/>
<protein>
    <submittedName>
        <fullName evidence="7">O-acetylserine/cysteine efflux transporter</fullName>
    </submittedName>
</protein>
<dbReference type="EMBL" id="SNZA01000002">
    <property type="protein sequence ID" value="TDR14007.1"/>
    <property type="molecule type" value="Genomic_DNA"/>
</dbReference>
<feature type="transmembrane region" description="Helical" evidence="5">
    <location>
        <begin position="238"/>
        <end position="257"/>
    </location>
</feature>
<keyword evidence="8" id="KW-1185">Reference proteome</keyword>
<evidence type="ECO:0000256" key="3">
    <source>
        <dbReference type="ARBA" id="ARBA00022989"/>
    </source>
</evidence>
<feature type="domain" description="EamA" evidence="6">
    <location>
        <begin position="7"/>
        <end position="131"/>
    </location>
</feature>
<feature type="transmembrane region" description="Helical" evidence="5">
    <location>
        <begin position="263"/>
        <end position="281"/>
    </location>
</feature>
<feature type="transmembrane region" description="Helical" evidence="5">
    <location>
        <begin position="203"/>
        <end position="226"/>
    </location>
</feature>
<keyword evidence="4 5" id="KW-0472">Membrane</keyword>
<organism evidence="7 8">
    <name type="scientific">Marinomonas communis</name>
    <dbReference type="NCBI Taxonomy" id="28254"/>
    <lineage>
        <taxon>Bacteria</taxon>
        <taxon>Pseudomonadati</taxon>
        <taxon>Pseudomonadota</taxon>
        <taxon>Gammaproteobacteria</taxon>
        <taxon>Oceanospirillales</taxon>
        <taxon>Oceanospirillaceae</taxon>
        <taxon>Marinomonas</taxon>
    </lineage>
</organism>
<dbReference type="SUPFAM" id="SSF103481">
    <property type="entry name" value="Multidrug resistance efflux transporter EmrE"/>
    <property type="match status" value="2"/>
</dbReference>
<comment type="caution">
    <text evidence="7">The sequence shown here is derived from an EMBL/GenBank/DDBJ whole genome shotgun (WGS) entry which is preliminary data.</text>
</comment>
<dbReference type="RefSeq" id="WP_133561290.1">
    <property type="nucleotide sequence ID" value="NZ_SNZA01000002.1"/>
</dbReference>